<keyword evidence="5 6" id="KW-0472">Membrane</keyword>
<evidence type="ECO:0000256" key="4">
    <source>
        <dbReference type="ARBA" id="ARBA00022989"/>
    </source>
</evidence>
<accession>A0AAV3Q0W4</accession>
<organism evidence="7 8">
    <name type="scientific">Lithospermum erythrorhizon</name>
    <name type="common">Purple gromwell</name>
    <name type="synonym">Lithospermum officinale var. erythrorhizon</name>
    <dbReference type="NCBI Taxonomy" id="34254"/>
    <lineage>
        <taxon>Eukaryota</taxon>
        <taxon>Viridiplantae</taxon>
        <taxon>Streptophyta</taxon>
        <taxon>Embryophyta</taxon>
        <taxon>Tracheophyta</taxon>
        <taxon>Spermatophyta</taxon>
        <taxon>Magnoliopsida</taxon>
        <taxon>eudicotyledons</taxon>
        <taxon>Gunneridae</taxon>
        <taxon>Pentapetalae</taxon>
        <taxon>asterids</taxon>
        <taxon>lamiids</taxon>
        <taxon>Boraginales</taxon>
        <taxon>Boraginaceae</taxon>
        <taxon>Boraginoideae</taxon>
        <taxon>Lithospermeae</taxon>
        <taxon>Lithospermum</taxon>
    </lineage>
</organism>
<proteinExistence type="inferred from homology"/>
<dbReference type="GO" id="GO:0016020">
    <property type="term" value="C:membrane"/>
    <property type="evidence" value="ECO:0007669"/>
    <property type="project" value="UniProtKB-SubCell"/>
</dbReference>
<evidence type="ECO:0000256" key="6">
    <source>
        <dbReference type="SAM" id="Phobius"/>
    </source>
</evidence>
<gene>
    <name evidence="7" type="ORF">LIER_38173</name>
</gene>
<evidence type="ECO:0000256" key="2">
    <source>
        <dbReference type="ARBA" id="ARBA00009074"/>
    </source>
</evidence>
<keyword evidence="3 6" id="KW-0812">Transmembrane</keyword>
<dbReference type="Proteomes" id="UP001454036">
    <property type="component" value="Unassembled WGS sequence"/>
</dbReference>
<dbReference type="EMBL" id="BAABME010019050">
    <property type="protein sequence ID" value="GAA0155877.1"/>
    <property type="molecule type" value="Genomic_DNA"/>
</dbReference>
<dbReference type="PANTHER" id="PTHR31113:SF20">
    <property type="entry name" value="UPF0496 PROTEIN 2-RELATED"/>
    <property type="match status" value="1"/>
</dbReference>
<evidence type="ECO:0000313" key="8">
    <source>
        <dbReference type="Proteomes" id="UP001454036"/>
    </source>
</evidence>
<keyword evidence="4 6" id="KW-1133">Transmembrane helix</keyword>
<dbReference type="InterPro" id="IPR007749">
    <property type="entry name" value="DUF677"/>
</dbReference>
<evidence type="ECO:0000256" key="3">
    <source>
        <dbReference type="ARBA" id="ARBA00022692"/>
    </source>
</evidence>
<evidence type="ECO:0000256" key="5">
    <source>
        <dbReference type="ARBA" id="ARBA00023136"/>
    </source>
</evidence>
<evidence type="ECO:0000256" key="1">
    <source>
        <dbReference type="ARBA" id="ARBA00004370"/>
    </source>
</evidence>
<dbReference type="PANTHER" id="PTHR31113">
    <property type="entry name" value="UPF0496 PROTEIN 3-RELATED"/>
    <property type="match status" value="1"/>
</dbReference>
<protein>
    <submittedName>
        <fullName evidence="7">Uncharacterized protein</fullName>
    </submittedName>
</protein>
<sequence>MGISRNIDEPCSSSSSSSMMQNNVHLSEIILQPQQESINEIIRSFNLHHFLISYFENSIEAFRLCEFLLSRIREIMANYRTTKRVMKLMKRVTMGADHIPSHEFYAIYKELASFALLKNPLSVISPTRFQSKHDSHVLLLHKLSSHCRNIRRKRKVFRRLKKAMACFLVVVCTALAITLSVFTIHSIVGIVASPVLMGSSCILAQRLKKMRNEHKMDQNDKIGAEFDVAAKGVFVLINDFDTISRLVRILSDQMDHNKEIVEMCIGRGNKEMLKEVSREFKVKENRFMQQLEELEECLYLCILNINRSRRIVVEKVIGC</sequence>
<keyword evidence="8" id="KW-1185">Reference proteome</keyword>
<evidence type="ECO:0000313" key="7">
    <source>
        <dbReference type="EMBL" id="GAA0155877.1"/>
    </source>
</evidence>
<comment type="caution">
    <text evidence="7">The sequence shown here is derived from an EMBL/GenBank/DDBJ whole genome shotgun (WGS) entry which is preliminary data.</text>
</comment>
<reference evidence="7 8" key="1">
    <citation type="submission" date="2024-01" db="EMBL/GenBank/DDBJ databases">
        <title>The complete chloroplast genome sequence of Lithospermum erythrorhizon: insights into the phylogenetic relationship among Boraginaceae species and the maternal lineages of purple gromwells.</title>
        <authorList>
            <person name="Okada T."/>
            <person name="Watanabe K."/>
        </authorList>
    </citation>
    <scope>NUCLEOTIDE SEQUENCE [LARGE SCALE GENOMIC DNA]</scope>
</reference>
<comment type="similarity">
    <text evidence="2">Belongs to the UPF0496 family.</text>
</comment>
<comment type="subcellular location">
    <subcellularLocation>
        <location evidence="1">Membrane</location>
    </subcellularLocation>
</comment>
<dbReference type="AlphaFoldDB" id="A0AAV3Q0W4"/>
<name>A0AAV3Q0W4_LITER</name>
<dbReference type="Pfam" id="PF05055">
    <property type="entry name" value="DUF677"/>
    <property type="match status" value="1"/>
</dbReference>
<feature type="transmembrane region" description="Helical" evidence="6">
    <location>
        <begin position="187"/>
        <end position="207"/>
    </location>
</feature>
<feature type="transmembrane region" description="Helical" evidence="6">
    <location>
        <begin position="163"/>
        <end position="181"/>
    </location>
</feature>